<keyword evidence="2 5" id="KW-0238">DNA-binding</keyword>
<sequence>MLAYEGLCTFEFGIAVEMFGLPRPEFDRWYTFTVCGLENRPLRATGGICVTPKKGLIGLQKADTIIIPGWCDPDELPPRNLIRALVKAHERGARLISICSGVFVLGATGLLNGRHATTHWRYIEKLTRRFPLIQLQPDVLYVDEGDILSSAGSAAGIDLCLHIIRKDFGTVVANQVARRLVVPPHREGGQAQFIDKPVGEAAHPWLTQLLEWTLARIHKQITVERLASAAHVSKRTLCRRFAETTETSPLDWVSGLRVRRAKDLLETTTLSVEEIAEESGFGSAAVLRHHFRMRVKLSPNMYRNQFRQDASMAL</sequence>
<gene>
    <name evidence="5" type="ORF">ACPOL_3018</name>
</gene>
<organism evidence="5 6">
    <name type="scientific">Acidisarcina polymorpha</name>
    <dbReference type="NCBI Taxonomy" id="2211140"/>
    <lineage>
        <taxon>Bacteria</taxon>
        <taxon>Pseudomonadati</taxon>
        <taxon>Acidobacteriota</taxon>
        <taxon>Terriglobia</taxon>
        <taxon>Terriglobales</taxon>
        <taxon>Acidobacteriaceae</taxon>
        <taxon>Acidisarcina</taxon>
    </lineage>
</organism>
<dbReference type="PANTHER" id="PTHR43130:SF3">
    <property type="entry name" value="HTH-TYPE TRANSCRIPTIONAL REGULATOR RV1931C"/>
    <property type="match status" value="1"/>
</dbReference>
<feature type="domain" description="HTH araC/xylS-type" evidence="4">
    <location>
        <begin position="207"/>
        <end position="305"/>
    </location>
</feature>
<dbReference type="AlphaFoldDB" id="A0A2Z5FZZ9"/>
<dbReference type="PROSITE" id="PS01124">
    <property type="entry name" value="HTH_ARAC_FAMILY_2"/>
    <property type="match status" value="1"/>
</dbReference>
<evidence type="ECO:0000256" key="2">
    <source>
        <dbReference type="ARBA" id="ARBA00023125"/>
    </source>
</evidence>
<dbReference type="InterPro" id="IPR009057">
    <property type="entry name" value="Homeodomain-like_sf"/>
</dbReference>
<evidence type="ECO:0000259" key="4">
    <source>
        <dbReference type="PROSITE" id="PS01124"/>
    </source>
</evidence>
<dbReference type="Proteomes" id="UP000253606">
    <property type="component" value="Chromosome"/>
</dbReference>
<evidence type="ECO:0000256" key="1">
    <source>
        <dbReference type="ARBA" id="ARBA00023015"/>
    </source>
</evidence>
<dbReference type="Pfam" id="PF12833">
    <property type="entry name" value="HTH_18"/>
    <property type="match status" value="1"/>
</dbReference>
<evidence type="ECO:0000256" key="3">
    <source>
        <dbReference type="ARBA" id="ARBA00023163"/>
    </source>
</evidence>
<keyword evidence="6" id="KW-1185">Reference proteome</keyword>
<dbReference type="GO" id="GO:0043565">
    <property type="term" value="F:sequence-specific DNA binding"/>
    <property type="evidence" value="ECO:0007669"/>
    <property type="project" value="InterPro"/>
</dbReference>
<dbReference type="InterPro" id="IPR052158">
    <property type="entry name" value="INH-QAR"/>
</dbReference>
<dbReference type="SUPFAM" id="SSF46689">
    <property type="entry name" value="Homeodomain-like"/>
    <property type="match status" value="2"/>
</dbReference>
<dbReference type="PROSITE" id="PS00041">
    <property type="entry name" value="HTH_ARAC_FAMILY_1"/>
    <property type="match status" value="1"/>
</dbReference>
<accession>A0A2Z5FZZ9</accession>
<dbReference type="InterPro" id="IPR002818">
    <property type="entry name" value="DJ-1/PfpI"/>
</dbReference>
<dbReference type="GO" id="GO:0003700">
    <property type="term" value="F:DNA-binding transcription factor activity"/>
    <property type="evidence" value="ECO:0007669"/>
    <property type="project" value="InterPro"/>
</dbReference>
<dbReference type="KEGG" id="abas:ACPOL_3018"/>
<proteinExistence type="predicted"/>
<evidence type="ECO:0000313" key="6">
    <source>
        <dbReference type="Proteomes" id="UP000253606"/>
    </source>
</evidence>
<reference evidence="5 6" key="1">
    <citation type="journal article" date="2018" name="Front. Microbiol.">
        <title>Hydrolytic Capabilities as a Key to Environmental Success: Chitinolytic and Cellulolytic Acidobacteria From Acidic Sub-arctic Soils and Boreal Peatlands.</title>
        <authorList>
            <person name="Belova S.E."/>
            <person name="Ravin N.V."/>
            <person name="Pankratov T.A."/>
            <person name="Rakitin A.L."/>
            <person name="Ivanova A.A."/>
            <person name="Beletsky A.V."/>
            <person name="Mardanov A.V."/>
            <person name="Sinninghe Damste J.S."/>
            <person name="Dedysh S.N."/>
        </authorList>
    </citation>
    <scope>NUCLEOTIDE SEQUENCE [LARGE SCALE GENOMIC DNA]</scope>
    <source>
        <strain evidence="5 6">SBC82</strain>
    </source>
</reference>
<dbReference type="CDD" id="cd03137">
    <property type="entry name" value="GATase1_AraC_1"/>
    <property type="match status" value="1"/>
</dbReference>
<evidence type="ECO:0000313" key="5">
    <source>
        <dbReference type="EMBL" id="AXC12320.1"/>
    </source>
</evidence>
<keyword evidence="3" id="KW-0804">Transcription</keyword>
<dbReference type="SUPFAM" id="SSF52317">
    <property type="entry name" value="Class I glutamine amidotransferase-like"/>
    <property type="match status" value="1"/>
</dbReference>
<dbReference type="InterPro" id="IPR018060">
    <property type="entry name" value="HTH_AraC"/>
</dbReference>
<name>A0A2Z5FZZ9_9BACT</name>
<dbReference type="Gene3D" id="1.10.10.60">
    <property type="entry name" value="Homeodomain-like"/>
    <property type="match status" value="1"/>
</dbReference>
<dbReference type="SMART" id="SM00342">
    <property type="entry name" value="HTH_ARAC"/>
    <property type="match status" value="1"/>
</dbReference>
<dbReference type="InterPro" id="IPR029062">
    <property type="entry name" value="Class_I_gatase-like"/>
</dbReference>
<dbReference type="Gene3D" id="3.40.50.880">
    <property type="match status" value="1"/>
</dbReference>
<dbReference type="OrthoDB" id="6382410at2"/>
<dbReference type="Pfam" id="PF01965">
    <property type="entry name" value="DJ-1_PfpI"/>
    <property type="match status" value="1"/>
</dbReference>
<dbReference type="EMBL" id="CP030840">
    <property type="protein sequence ID" value="AXC12320.1"/>
    <property type="molecule type" value="Genomic_DNA"/>
</dbReference>
<protein>
    <submittedName>
        <fullName evidence="5">Transcriptional regulator containing an amidase domain and an AraC-type DNA-binding HTH domain</fullName>
    </submittedName>
</protein>
<dbReference type="NCBIfam" id="NF006902">
    <property type="entry name" value="PRK09393.1"/>
    <property type="match status" value="1"/>
</dbReference>
<dbReference type="InterPro" id="IPR018062">
    <property type="entry name" value="HTH_AraC-typ_CS"/>
</dbReference>
<dbReference type="PANTHER" id="PTHR43130">
    <property type="entry name" value="ARAC-FAMILY TRANSCRIPTIONAL REGULATOR"/>
    <property type="match status" value="1"/>
</dbReference>
<keyword evidence="1" id="KW-0805">Transcription regulation</keyword>